<keyword evidence="1" id="KW-0539">Nucleus</keyword>
<evidence type="ECO:0000313" key="2">
    <source>
        <dbReference type="EMBL" id="VDO97713.1"/>
    </source>
</evidence>
<keyword evidence="1" id="KW-0811">Translocation</keyword>
<comment type="function">
    <text evidence="1">Functions as a component of the nuclear pore complex (NPC).</text>
</comment>
<dbReference type="STRING" id="31246.A0A183NNG4"/>
<dbReference type="GO" id="GO:0005643">
    <property type="term" value="C:nuclear pore"/>
    <property type="evidence" value="ECO:0007669"/>
    <property type="project" value="UniProtKB-SubCell"/>
</dbReference>
<keyword evidence="3" id="KW-1185">Reference proteome</keyword>
<dbReference type="Pfam" id="PF07575">
    <property type="entry name" value="Nucleopor_Nup85"/>
    <property type="match status" value="1"/>
</dbReference>
<gene>
    <name evidence="2" type="ORF">SMTD_LOCUS3649</name>
</gene>
<keyword evidence="1" id="KW-0906">Nuclear pore complex</keyword>
<dbReference type="GO" id="GO:0015031">
    <property type="term" value="P:protein transport"/>
    <property type="evidence" value="ECO:0007669"/>
    <property type="project" value="UniProtKB-KW"/>
</dbReference>
<organism evidence="2 3">
    <name type="scientific">Schistosoma mattheei</name>
    <dbReference type="NCBI Taxonomy" id="31246"/>
    <lineage>
        <taxon>Eukaryota</taxon>
        <taxon>Metazoa</taxon>
        <taxon>Spiralia</taxon>
        <taxon>Lophotrochozoa</taxon>
        <taxon>Platyhelminthes</taxon>
        <taxon>Trematoda</taxon>
        <taxon>Digenea</taxon>
        <taxon>Strigeidida</taxon>
        <taxon>Schistosomatoidea</taxon>
        <taxon>Schistosomatidae</taxon>
        <taxon>Schistosoma</taxon>
    </lineage>
</organism>
<name>A0A183NNG4_9TREM</name>
<dbReference type="GO" id="GO:0031965">
    <property type="term" value="C:nuclear membrane"/>
    <property type="evidence" value="ECO:0007669"/>
    <property type="project" value="UniProtKB-UniRule"/>
</dbReference>
<sequence length="121" mass="13588">MSNINPKYLQVSPPGYLAFNLCGWFYVQSQEAANRAREILDSANKEQSGHILLHDKLNNLKSWETNKDFWPTVLNLVLQARCQEAASLLVLHSNSNGRGLRSLRQLLASMPVASHAEKEGK</sequence>
<protein>
    <recommendedName>
        <fullName evidence="1">Nuclear pore complex protein Nup85</fullName>
    </recommendedName>
</protein>
<dbReference type="EMBL" id="UZAL01007209">
    <property type="protein sequence ID" value="VDO97713.1"/>
    <property type="molecule type" value="Genomic_DNA"/>
</dbReference>
<dbReference type="GO" id="GO:0051028">
    <property type="term" value="P:mRNA transport"/>
    <property type="evidence" value="ECO:0007669"/>
    <property type="project" value="UniProtKB-KW"/>
</dbReference>
<dbReference type="InterPro" id="IPR011502">
    <property type="entry name" value="Nucleoporin_Nup85"/>
</dbReference>
<keyword evidence="1" id="KW-0653">Protein transport</keyword>
<proteinExistence type="inferred from homology"/>
<comment type="subcellular location">
    <subcellularLocation>
        <location evidence="1">Nucleus</location>
        <location evidence="1">Nuclear pore complex</location>
    </subcellularLocation>
</comment>
<keyword evidence="1" id="KW-0813">Transport</keyword>
<keyword evidence="1" id="KW-0472">Membrane</keyword>
<comment type="similarity">
    <text evidence="1">Belongs to the nucleoporin Nup85 family.</text>
</comment>
<evidence type="ECO:0000256" key="1">
    <source>
        <dbReference type="RuleBase" id="RU365073"/>
    </source>
</evidence>
<keyword evidence="1" id="KW-0509">mRNA transport</keyword>
<reference evidence="2 3" key="1">
    <citation type="submission" date="2018-11" db="EMBL/GenBank/DDBJ databases">
        <authorList>
            <consortium name="Pathogen Informatics"/>
        </authorList>
    </citation>
    <scope>NUCLEOTIDE SEQUENCE [LARGE SCALE GENOMIC DNA]</scope>
    <source>
        <strain>Denwood</strain>
        <strain evidence="3">Zambia</strain>
    </source>
</reference>
<accession>A0A183NNG4</accession>
<comment type="subunit">
    <text evidence="1">Component of the nuclear pore complex (NPC).</text>
</comment>
<dbReference type="Proteomes" id="UP000269396">
    <property type="component" value="Unassembled WGS sequence"/>
</dbReference>
<dbReference type="AlphaFoldDB" id="A0A183NNG4"/>
<evidence type="ECO:0000313" key="3">
    <source>
        <dbReference type="Proteomes" id="UP000269396"/>
    </source>
</evidence>